<keyword evidence="3" id="KW-1185">Reference proteome</keyword>
<feature type="transmembrane region" description="Helical" evidence="1">
    <location>
        <begin position="46"/>
        <end position="65"/>
    </location>
</feature>
<evidence type="ECO:0000256" key="1">
    <source>
        <dbReference type="SAM" id="Phobius"/>
    </source>
</evidence>
<comment type="caution">
    <text evidence="2">The sequence shown here is derived from an EMBL/GenBank/DDBJ whole genome shotgun (WGS) entry which is preliminary data.</text>
</comment>
<keyword evidence="1" id="KW-0472">Membrane</keyword>
<dbReference type="RefSeq" id="WP_241346632.1">
    <property type="nucleotide sequence ID" value="NZ_JAKZGP010000005.1"/>
</dbReference>
<protein>
    <recommendedName>
        <fullName evidence="4">DUF3185 domain-containing protein</fullName>
    </recommendedName>
</protein>
<sequence>MKAFGIILIVVGIAMFIFSGFSFNTEENIIDAGPIQVNKEKENEVSWPNYAGGISIAAGIILLITTRKK</sequence>
<keyword evidence="1" id="KW-1133">Transmembrane helix</keyword>
<evidence type="ECO:0000313" key="2">
    <source>
        <dbReference type="EMBL" id="MCH7408450.1"/>
    </source>
</evidence>
<organism evidence="2 3">
    <name type="scientific">Belliella filtrata</name>
    <dbReference type="NCBI Taxonomy" id="2923435"/>
    <lineage>
        <taxon>Bacteria</taxon>
        <taxon>Pseudomonadati</taxon>
        <taxon>Bacteroidota</taxon>
        <taxon>Cytophagia</taxon>
        <taxon>Cytophagales</taxon>
        <taxon>Cyclobacteriaceae</taxon>
        <taxon>Belliella</taxon>
    </lineage>
</organism>
<proteinExistence type="predicted"/>
<gene>
    <name evidence="2" type="ORF">MM239_03515</name>
</gene>
<name>A0ABS9UWX2_9BACT</name>
<dbReference type="EMBL" id="JAKZGP010000005">
    <property type="protein sequence ID" value="MCH7408450.1"/>
    <property type="molecule type" value="Genomic_DNA"/>
</dbReference>
<keyword evidence="1" id="KW-0812">Transmembrane</keyword>
<accession>A0ABS9UWX2</accession>
<evidence type="ECO:0008006" key="4">
    <source>
        <dbReference type="Google" id="ProtNLM"/>
    </source>
</evidence>
<reference evidence="2" key="1">
    <citation type="submission" date="2022-03" db="EMBL/GenBank/DDBJ databases">
        <title>De novo assembled genomes of Belliella spp. (Cyclobacteriaceae) strains.</title>
        <authorList>
            <person name="Szabo A."/>
            <person name="Korponai K."/>
            <person name="Felfoldi T."/>
        </authorList>
    </citation>
    <scope>NUCLEOTIDE SEQUENCE</scope>
    <source>
        <strain evidence="2">DSM 111904</strain>
    </source>
</reference>
<dbReference type="Proteomes" id="UP001165489">
    <property type="component" value="Unassembled WGS sequence"/>
</dbReference>
<evidence type="ECO:0000313" key="3">
    <source>
        <dbReference type="Proteomes" id="UP001165489"/>
    </source>
</evidence>